<dbReference type="SFLD" id="SFLDG01200">
    <property type="entry name" value="SUF1.1"/>
    <property type="match status" value="1"/>
</dbReference>
<sequence length="232" mass="26034">MLSLLTFPTGFGLFSISPFCIKSAMMLELSGQPWQRSDLLDPTEMPHRKLPVLETPEGQIADSDGIRDWLEAQGADFDTGLDAASCAQARAWVRLAEYHLGLHLLQMRWNDDTVWPEVRDQIFQSVPEPMREEISAPIRKGVQDGLHWQGVARFSNAERLRRLEQDLKAIAALAARRGFLMSGKITSADLSVAPFLISMLHTSEASAVSKRLREDKVLCAYLSRVFEMVPLP</sequence>
<accession>V9W0U6</accession>
<dbReference type="EMBL" id="CP006773">
    <property type="protein sequence ID" value="AHD02767.1"/>
    <property type="molecule type" value="Genomic_DNA"/>
</dbReference>
<dbReference type="InterPro" id="IPR036249">
    <property type="entry name" value="Thioredoxin-like_sf"/>
</dbReference>
<evidence type="ECO:0000313" key="3">
    <source>
        <dbReference type="Proteomes" id="UP000018780"/>
    </source>
</evidence>
<dbReference type="STRING" id="999552.METH_20880"/>
<dbReference type="PANTHER" id="PTHR12289:SF41">
    <property type="entry name" value="FAILED AXON CONNECTIONS-RELATED"/>
    <property type="match status" value="1"/>
</dbReference>
<dbReference type="Proteomes" id="UP000018780">
    <property type="component" value="Chromosome"/>
</dbReference>
<dbReference type="InterPro" id="IPR036282">
    <property type="entry name" value="Glutathione-S-Trfase_C_sf"/>
</dbReference>
<dbReference type="InterPro" id="IPR040079">
    <property type="entry name" value="Glutathione_S-Trfase"/>
</dbReference>
<dbReference type="Gene3D" id="3.40.30.10">
    <property type="entry name" value="Glutaredoxin"/>
    <property type="match status" value="1"/>
</dbReference>
<dbReference type="SFLD" id="SFLDS00019">
    <property type="entry name" value="Glutathione_Transferase_(cytos"/>
    <property type="match status" value="1"/>
</dbReference>
<evidence type="ECO:0000259" key="1">
    <source>
        <dbReference type="Pfam" id="PF17172"/>
    </source>
</evidence>
<protein>
    <recommendedName>
        <fullName evidence="1">Thioredoxin-like fold domain-containing protein</fullName>
    </recommendedName>
</protein>
<proteinExistence type="predicted"/>
<reference evidence="2 3" key="1">
    <citation type="submission" date="2013-09" db="EMBL/GenBank/DDBJ databases">
        <authorList>
            <consortium name="DOE Joint Genome Institute"/>
            <person name="Klenk H.-P."/>
            <person name="Huntemann M."/>
            <person name="Han J."/>
            <person name="Chen A."/>
            <person name="Kyrpides N."/>
            <person name="Mavromatis K."/>
            <person name="Markowitz V."/>
            <person name="Palaniappan K."/>
            <person name="Ivanova N."/>
            <person name="Schaumberg A."/>
            <person name="Pati A."/>
            <person name="Liolios K."/>
            <person name="Nordberg H.P."/>
            <person name="Cantor M.N."/>
            <person name="Hua S.X."/>
            <person name="Woyke T."/>
        </authorList>
    </citation>
    <scope>NUCLEOTIDE SEQUENCE [LARGE SCALE GENOMIC DNA]</scope>
    <source>
        <strain evidence="2 3">DSM 14336</strain>
    </source>
</reference>
<organism evidence="2 3">
    <name type="scientific">Leisingera methylohalidivorans DSM 14336</name>
    <dbReference type="NCBI Taxonomy" id="999552"/>
    <lineage>
        <taxon>Bacteria</taxon>
        <taxon>Pseudomonadati</taxon>
        <taxon>Pseudomonadota</taxon>
        <taxon>Alphaproteobacteria</taxon>
        <taxon>Rhodobacterales</taxon>
        <taxon>Roseobacteraceae</taxon>
        <taxon>Leisingera</taxon>
    </lineage>
</organism>
<dbReference type="InterPro" id="IPR050931">
    <property type="entry name" value="Mito_Protein_Transport_Metaxin"/>
</dbReference>
<dbReference type="SUPFAM" id="SSF52833">
    <property type="entry name" value="Thioredoxin-like"/>
    <property type="match status" value="1"/>
</dbReference>
<evidence type="ECO:0000313" key="2">
    <source>
        <dbReference type="EMBL" id="AHD02767.1"/>
    </source>
</evidence>
<dbReference type="Pfam" id="PF17172">
    <property type="entry name" value="GST_N_4"/>
    <property type="match status" value="1"/>
</dbReference>
<dbReference type="AlphaFoldDB" id="V9W0U6"/>
<dbReference type="SFLD" id="SFLDG01180">
    <property type="entry name" value="SUF1"/>
    <property type="match status" value="1"/>
</dbReference>
<dbReference type="PATRIC" id="fig|999552.6.peg.4134"/>
<name>V9W0U6_9RHOB</name>
<dbReference type="SUPFAM" id="SSF47616">
    <property type="entry name" value="GST C-terminal domain-like"/>
    <property type="match status" value="1"/>
</dbReference>
<dbReference type="PANTHER" id="PTHR12289">
    <property type="entry name" value="METAXIN RELATED"/>
    <property type="match status" value="1"/>
</dbReference>
<dbReference type="HOGENOM" id="CLU_044137_1_2_5"/>
<dbReference type="OrthoDB" id="7664269at2"/>
<dbReference type="KEGG" id="lmd:METH_20880"/>
<dbReference type="Gene3D" id="1.20.1050.10">
    <property type="match status" value="1"/>
</dbReference>
<gene>
    <name evidence="2" type="ORF">METH_20880</name>
</gene>
<dbReference type="InterPro" id="IPR012336">
    <property type="entry name" value="Thioredoxin-like_fold"/>
</dbReference>
<dbReference type="InterPro" id="IPR026928">
    <property type="entry name" value="FAX/IsoI-like"/>
</dbReference>
<dbReference type="CDD" id="cd03193">
    <property type="entry name" value="GST_C_Metaxin"/>
    <property type="match status" value="1"/>
</dbReference>
<feature type="domain" description="Thioredoxin-like fold" evidence="1">
    <location>
        <begin position="18"/>
        <end position="113"/>
    </location>
</feature>
<keyword evidence="3" id="KW-1185">Reference proteome</keyword>